<dbReference type="InterPro" id="IPR023324">
    <property type="entry name" value="BH2638-like_sf"/>
</dbReference>
<comment type="caution">
    <text evidence="2">The sequence shown here is derived from an EMBL/GenBank/DDBJ whole genome shotgun (WGS) entry which is preliminary data.</text>
</comment>
<evidence type="ECO:0000313" key="2">
    <source>
        <dbReference type="EMBL" id="KPL61275.1"/>
    </source>
</evidence>
<organism evidence="2 3">
    <name type="scientific">Rossellomorea vietnamensis</name>
    <dbReference type="NCBI Taxonomy" id="218284"/>
    <lineage>
        <taxon>Bacteria</taxon>
        <taxon>Bacillati</taxon>
        <taxon>Bacillota</taxon>
        <taxon>Bacilli</taxon>
        <taxon>Bacillales</taxon>
        <taxon>Bacillaceae</taxon>
        <taxon>Rossellomorea</taxon>
    </lineage>
</organism>
<protein>
    <recommendedName>
        <fullName evidence="1">UPF0223 protein AM506_01175</fullName>
    </recommendedName>
</protein>
<accession>A0A0P6W1A5</accession>
<dbReference type="EMBL" id="LIXZ01000001">
    <property type="protein sequence ID" value="KPL61275.1"/>
    <property type="molecule type" value="Genomic_DNA"/>
</dbReference>
<gene>
    <name evidence="2" type="ORF">AM506_01175</name>
</gene>
<evidence type="ECO:0000313" key="3">
    <source>
        <dbReference type="Proteomes" id="UP000050398"/>
    </source>
</evidence>
<dbReference type="Pfam" id="PF05256">
    <property type="entry name" value="UPF0223"/>
    <property type="match status" value="1"/>
</dbReference>
<dbReference type="PIRSF" id="PIRSF037260">
    <property type="entry name" value="UPF0223"/>
    <property type="match status" value="1"/>
</dbReference>
<dbReference type="eggNOG" id="COG4476">
    <property type="taxonomic scope" value="Bacteria"/>
</dbReference>
<sequence length="90" mass="10709">MEYQYPFDIDWSTEEVIDVIAFFEAVEKAYEKGVSREDLMNRYKRFKEIVPGKAEEKRICNEFEESSGYSSYRVVEKMKEQQDAAKISMN</sequence>
<reference evidence="2 3" key="1">
    <citation type="submission" date="2015-08" db="EMBL/GenBank/DDBJ databases">
        <title>Draft Genome Sequence of Bacillus vietnamensis UCD-SED5.</title>
        <authorList>
            <person name="Lee R.D."/>
            <person name="Jospin G."/>
            <person name="Lang J.M."/>
            <person name="Coil D.A."/>
            <person name="Eisen J.A."/>
        </authorList>
    </citation>
    <scope>NUCLEOTIDE SEQUENCE [LARGE SCALE GENOMIC DNA]</scope>
    <source>
        <strain evidence="2 3">UCD-SED5</strain>
    </source>
</reference>
<dbReference type="NCBIfam" id="NF003353">
    <property type="entry name" value="PRK04387.1"/>
    <property type="match status" value="1"/>
</dbReference>
<dbReference type="AlphaFoldDB" id="A0A0P6W1A5"/>
<dbReference type="InterPro" id="IPR007920">
    <property type="entry name" value="UPF0223"/>
</dbReference>
<comment type="similarity">
    <text evidence="1">Belongs to the UPF0223 family.</text>
</comment>
<evidence type="ECO:0000256" key="1">
    <source>
        <dbReference type="HAMAP-Rule" id="MF_01041"/>
    </source>
</evidence>
<dbReference type="HAMAP" id="MF_01041">
    <property type="entry name" value="UPF0223"/>
    <property type="match status" value="1"/>
</dbReference>
<dbReference type="RefSeq" id="WP_060669986.1">
    <property type="nucleotide sequence ID" value="NZ_LIXZ01000001.1"/>
</dbReference>
<name>A0A0P6W1A5_9BACI</name>
<dbReference type="OrthoDB" id="1649074at2"/>
<dbReference type="PATRIC" id="fig|218284.4.peg.242"/>
<proteinExistence type="inferred from homology"/>
<dbReference type="SUPFAM" id="SSF158504">
    <property type="entry name" value="BH2638-like"/>
    <property type="match status" value="1"/>
</dbReference>
<dbReference type="Gene3D" id="1.10.220.80">
    <property type="entry name" value="BH2638-like"/>
    <property type="match status" value="1"/>
</dbReference>
<dbReference type="Proteomes" id="UP000050398">
    <property type="component" value="Unassembled WGS sequence"/>
</dbReference>